<sequence>MKLFGQRWMHRTGRVGAKSTCAVGECREGQSDQGDQGDLHGLNSKAQIRRHLFAVRCARVNLNLITVLIALEHNVKLILLKHHILKFAYRSKARIDSNFCLYRIDYLCPFEM</sequence>
<evidence type="ECO:0000313" key="1">
    <source>
        <dbReference type="EMBL" id="KHN73482.1"/>
    </source>
</evidence>
<name>A0A0B2UWH9_TOXCA</name>
<protein>
    <submittedName>
        <fullName evidence="1">Uncharacterized protein</fullName>
    </submittedName>
</protein>
<proteinExistence type="predicted"/>
<gene>
    <name evidence="1" type="ORF">Tcan_11756</name>
</gene>
<dbReference type="Proteomes" id="UP000031036">
    <property type="component" value="Unassembled WGS sequence"/>
</dbReference>
<evidence type="ECO:0000313" key="2">
    <source>
        <dbReference type="Proteomes" id="UP000031036"/>
    </source>
</evidence>
<dbReference type="AlphaFoldDB" id="A0A0B2UWH9"/>
<comment type="caution">
    <text evidence="1">The sequence shown here is derived from an EMBL/GenBank/DDBJ whole genome shotgun (WGS) entry which is preliminary data.</text>
</comment>
<accession>A0A0B2UWH9</accession>
<dbReference type="EMBL" id="JPKZ01003105">
    <property type="protein sequence ID" value="KHN73482.1"/>
    <property type="molecule type" value="Genomic_DNA"/>
</dbReference>
<organism evidence="1 2">
    <name type="scientific">Toxocara canis</name>
    <name type="common">Canine roundworm</name>
    <dbReference type="NCBI Taxonomy" id="6265"/>
    <lineage>
        <taxon>Eukaryota</taxon>
        <taxon>Metazoa</taxon>
        <taxon>Ecdysozoa</taxon>
        <taxon>Nematoda</taxon>
        <taxon>Chromadorea</taxon>
        <taxon>Rhabditida</taxon>
        <taxon>Spirurina</taxon>
        <taxon>Ascaridomorpha</taxon>
        <taxon>Ascaridoidea</taxon>
        <taxon>Toxocaridae</taxon>
        <taxon>Toxocara</taxon>
    </lineage>
</organism>
<keyword evidence="2" id="KW-1185">Reference proteome</keyword>
<reference evidence="1 2" key="1">
    <citation type="submission" date="2014-11" db="EMBL/GenBank/DDBJ databases">
        <title>Genetic blueprint of the zoonotic pathogen Toxocara canis.</title>
        <authorList>
            <person name="Zhu X.-Q."/>
            <person name="Korhonen P.K."/>
            <person name="Cai H."/>
            <person name="Young N.D."/>
            <person name="Nejsum P."/>
            <person name="von Samson-Himmelstjerna G."/>
            <person name="Boag P.R."/>
            <person name="Tan P."/>
            <person name="Li Q."/>
            <person name="Min J."/>
            <person name="Yang Y."/>
            <person name="Wang X."/>
            <person name="Fang X."/>
            <person name="Hall R.S."/>
            <person name="Hofmann A."/>
            <person name="Sternberg P.W."/>
            <person name="Jex A.R."/>
            <person name="Gasser R.B."/>
        </authorList>
    </citation>
    <scope>NUCLEOTIDE SEQUENCE [LARGE SCALE GENOMIC DNA]</scope>
    <source>
        <strain evidence="1">PN_DK_2014</strain>
    </source>
</reference>